<evidence type="ECO:0008006" key="4">
    <source>
        <dbReference type="Google" id="ProtNLM"/>
    </source>
</evidence>
<dbReference type="Proteomes" id="UP001198983">
    <property type="component" value="Chromosome"/>
</dbReference>
<dbReference type="RefSeq" id="WP_228417008.1">
    <property type="nucleotide sequence ID" value="NZ_CP081135.1"/>
</dbReference>
<reference evidence="2 3" key="1">
    <citation type="journal article" date="2023" name="Int. J. Syst. Evol. Microbiol.">
        <title>Terrisporobacter hibernicus sp. nov., isolated from bovine faeces in Northern Ireland.</title>
        <authorList>
            <person name="Mitchell M."/>
            <person name="Nguyen S.V."/>
            <person name="Connor M."/>
            <person name="Fairley D.J."/>
            <person name="Donoghue O."/>
            <person name="Marshall H."/>
            <person name="Koolman L."/>
            <person name="McMullan G."/>
            <person name="Schaffer K.E."/>
            <person name="McGrath J.W."/>
            <person name="Fanning S."/>
        </authorList>
    </citation>
    <scope>NUCLEOTIDE SEQUENCE [LARGE SCALE GENOMIC DNA]</scope>
    <source>
        <strain evidence="2 3">MCA3</strain>
    </source>
</reference>
<dbReference type="KEGG" id="tem:JW646_06800"/>
<feature type="transmembrane region" description="Helical" evidence="1">
    <location>
        <begin position="45"/>
        <end position="63"/>
    </location>
</feature>
<proteinExistence type="predicted"/>
<sequence length="174" mass="20037">MNKKNIDLAGMNIYLNTSGNTVYYNVFDKKGYIVGHKIEHKFRLFYYRYFMIITLMVLLGDYFKSFENTLLVGGVAAIVAEVYFRGVFLKQLKSIDNFKRDKKVNKLEMIIKNSEKEKTIMNACAYALLSILIVINAIQQNYNLVFMALSGMISIYGVYSVLLSGMALRKMNIK</sequence>
<gene>
    <name evidence="2" type="ORF">JW646_06800</name>
</gene>
<keyword evidence="1" id="KW-0472">Membrane</keyword>
<dbReference type="AlphaFoldDB" id="A0AAX2ZK14"/>
<keyword evidence="3" id="KW-1185">Reference proteome</keyword>
<organism evidence="2 3">
    <name type="scientific">Terrisporobacter hibernicus</name>
    <dbReference type="NCBI Taxonomy" id="2813371"/>
    <lineage>
        <taxon>Bacteria</taxon>
        <taxon>Bacillati</taxon>
        <taxon>Bacillota</taxon>
        <taxon>Clostridia</taxon>
        <taxon>Peptostreptococcales</taxon>
        <taxon>Peptostreptococcaceae</taxon>
        <taxon>Terrisporobacter</taxon>
    </lineage>
</organism>
<evidence type="ECO:0000256" key="1">
    <source>
        <dbReference type="SAM" id="Phobius"/>
    </source>
</evidence>
<feature type="transmembrane region" description="Helical" evidence="1">
    <location>
        <begin position="144"/>
        <end position="168"/>
    </location>
</feature>
<accession>A0AAX2ZK14</accession>
<protein>
    <recommendedName>
        <fullName evidence="4">DUF3278 domain-containing protein</fullName>
    </recommendedName>
</protein>
<feature type="transmembrane region" description="Helical" evidence="1">
    <location>
        <begin position="119"/>
        <end position="138"/>
    </location>
</feature>
<evidence type="ECO:0000313" key="2">
    <source>
        <dbReference type="EMBL" id="UEL49150.1"/>
    </source>
</evidence>
<feature type="transmembrane region" description="Helical" evidence="1">
    <location>
        <begin position="69"/>
        <end position="89"/>
    </location>
</feature>
<name>A0AAX2ZK14_9FIRM</name>
<keyword evidence="1" id="KW-1133">Transmembrane helix</keyword>
<keyword evidence="1" id="KW-0812">Transmembrane</keyword>
<dbReference type="EMBL" id="CP081135">
    <property type="protein sequence ID" value="UEL49150.1"/>
    <property type="molecule type" value="Genomic_DNA"/>
</dbReference>
<evidence type="ECO:0000313" key="3">
    <source>
        <dbReference type="Proteomes" id="UP001198983"/>
    </source>
</evidence>